<evidence type="ECO:0000313" key="2">
    <source>
        <dbReference type="EMBL" id="SUM71595.1"/>
    </source>
</evidence>
<organism evidence="2 3">
    <name type="scientific">Staphylococcus saccharolyticus</name>
    <dbReference type="NCBI Taxonomy" id="33028"/>
    <lineage>
        <taxon>Bacteria</taxon>
        <taxon>Bacillati</taxon>
        <taxon>Bacillota</taxon>
        <taxon>Bacilli</taxon>
        <taxon>Bacillales</taxon>
        <taxon>Staphylococcaceae</taxon>
        <taxon>Staphylococcus</taxon>
    </lineage>
</organism>
<dbReference type="EC" id="1.2.1.38" evidence="2"/>
<accession>A0A380H387</accession>
<dbReference type="InterPro" id="IPR050085">
    <property type="entry name" value="AGPR"/>
</dbReference>
<proteinExistence type="predicted"/>
<sequence length="147" mass="16869">MNHHQHIPEIVQFKKFDHNLQNIQFSTSLIPVNRGIVATIYCKLNNNTLIDNVIDAYKESYTSKPFIRVKNKLPQLNEVIGTNYTDIGFDYNQETNILTICAVIDNLIKGAAGQAIQNMNLMFGFNETDGLILSPLYIVWRYVYGRN</sequence>
<dbReference type="AlphaFoldDB" id="A0A380H387"/>
<reference evidence="2 3" key="1">
    <citation type="submission" date="2018-06" db="EMBL/GenBank/DDBJ databases">
        <authorList>
            <consortium name="Pathogen Informatics"/>
            <person name="Doyle S."/>
        </authorList>
    </citation>
    <scope>NUCLEOTIDE SEQUENCE [LARGE SCALE GENOMIC DNA]</scope>
    <source>
        <strain evidence="2 3">NCTC11807</strain>
    </source>
</reference>
<name>A0A380H387_9STAP</name>
<dbReference type="EMBL" id="UHDZ01000001">
    <property type="protein sequence ID" value="SUM71595.1"/>
    <property type="molecule type" value="Genomic_DNA"/>
</dbReference>
<dbReference type="Pfam" id="PF22698">
    <property type="entry name" value="Semialdhyde_dhC_1"/>
    <property type="match status" value="1"/>
</dbReference>
<keyword evidence="2" id="KW-0560">Oxidoreductase</keyword>
<evidence type="ECO:0000259" key="1">
    <source>
        <dbReference type="Pfam" id="PF22698"/>
    </source>
</evidence>
<dbReference type="PANTHER" id="PTHR32338:SF10">
    <property type="entry name" value="N-ACETYL-GAMMA-GLUTAMYL-PHOSPHATE REDUCTASE, CHLOROPLASTIC-RELATED"/>
    <property type="match status" value="1"/>
</dbReference>
<dbReference type="GO" id="GO:0003942">
    <property type="term" value="F:N-acetyl-gamma-glutamyl-phosphate reductase activity"/>
    <property type="evidence" value="ECO:0007669"/>
    <property type="project" value="UniProtKB-EC"/>
</dbReference>
<keyword evidence="3" id="KW-1185">Reference proteome</keyword>
<protein>
    <submittedName>
        <fullName evidence="2">N-acetyl-gamma-glutamyl-phosphate reductase</fullName>
        <ecNumber evidence="2">1.2.1.38</ecNumber>
    </submittedName>
</protein>
<feature type="domain" description="N-acetyl-gamma-glutamyl-phosphate reductase dimerisation" evidence="1">
    <location>
        <begin position="2"/>
        <end position="106"/>
    </location>
</feature>
<dbReference type="InterPro" id="IPR058924">
    <property type="entry name" value="AGPR_dimerisation_dom"/>
</dbReference>
<dbReference type="Gene3D" id="3.30.360.10">
    <property type="entry name" value="Dihydrodipicolinate Reductase, domain 2"/>
    <property type="match status" value="1"/>
</dbReference>
<dbReference type="Gene3D" id="3.40.50.720">
    <property type="entry name" value="NAD(P)-binding Rossmann-like Domain"/>
    <property type="match status" value="1"/>
</dbReference>
<dbReference type="PANTHER" id="PTHR32338">
    <property type="entry name" value="N-ACETYL-GAMMA-GLUTAMYL-PHOSPHATE REDUCTASE, CHLOROPLASTIC-RELATED-RELATED"/>
    <property type="match status" value="1"/>
</dbReference>
<evidence type="ECO:0000313" key="3">
    <source>
        <dbReference type="Proteomes" id="UP000255425"/>
    </source>
</evidence>
<dbReference type="Proteomes" id="UP000255425">
    <property type="component" value="Unassembled WGS sequence"/>
</dbReference>
<dbReference type="SUPFAM" id="SSF55347">
    <property type="entry name" value="Glyceraldehyde-3-phosphate dehydrogenase-like, C-terminal domain"/>
    <property type="match status" value="1"/>
</dbReference>
<gene>
    <name evidence="2" type="primary">argC_2</name>
    <name evidence="2" type="ORF">NCTC11807_01499</name>
</gene>